<feature type="region of interest" description="Disordered" evidence="1">
    <location>
        <begin position="1"/>
        <end position="75"/>
    </location>
</feature>
<sequence length="75" mass="8117">MHPKSPSPFGRRGPSSRVRPHSGPTRRARPGNPRRAPRPPDGRRVLATAPERGNPMADHGAPDPARTPTPTPEHP</sequence>
<feature type="compositionally biased region" description="Pro residues" evidence="1">
    <location>
        <begin position="65"/>
        <end position="75"/>
    </location>
</feature>
<name>A0A0B5F055_STRA4</name>
<evidence type="ECO:0000256" key="1">
    <source>
        <dbReference type="SAM" id="MobiDB-lite"/>
    </source>
</evidence>
<dbReference type="AlphaFoldDB" id="A0A0B5F055"/>
<feature type="compositionally biased region" description="Low complexity" evidence="1">
    <location>
        <begin position="7"/>
        <end position="17"/>
    </location>
</feature>
<keyword evidence="3" id="KW-1185">Reference proteome</keyword>
<evidence type="ECO:0000313" key="2">
    <source>
        <dbReference type="EMBL" id="AJE83707.1"/>
    </source>
</evidence>
<reference evidence="2 3" key="1">
    <citation type="submission" date="2015-01" db="EMBL/GenBank/DDBJ databases">
        <title>Enhanced salinomycin production by adjusting the supply of polyketide extender units in Streptomyce albus DSM 41398.</title>
        <authorList>
            <person name="Lu C."/>
        </authorList>
    </citation>
    <scope>NUCLEOTIDE SEQUENCE [LARGE SCALE GENOMIC DNA]</scope>
    <source>
        <strain evidence="3">ATCC 21838 / DSM 41398 / FERM P-419 / JCM 4703 / NBRC 107858</strain>
    </source>
</reference>
<feature type="compositionally biased region" description="Basic residues" evidence="1">
    <location>
        <begin position="18"/>
        <end position="29"/>
    </location>
</feature>
<accession>A0A0B5F055</accession>
<dbReference type="KEGG" id="sals:SLNWT_3331"/>
<organism evidence="2 3">
    <name type="scientific">Streptomyces albus (strain ATCC 21838 / DSM 41398 / FERM P-419 / JCM 4703 / NBRC 107858)</name>
    <dbReference type="NCBI Taxonomy" id="1081613"/>
    <lineage>
        <taxon>Bacteria</taxon>
        <taxon>Bacillati</taxon>
        <taxon>Actinomycetota</taxon>
        <taxon>Actinomycetes</taxon>
        <taxon>Kitasatosporales</taxon>
        <taxon>Streptomycetaceae</taxon>
        <taxon>Streptomyces</taxon>
    </lineage>
</organism>
<gene>
    <name evidence="2" type="ORF">SLNWT_3331</name>
</gene>
<protein>
    <submittedName>
        <fullName evidence="2">Uncharacterized protein</fullName>
    </submittedName>
</protein>
<dbReference type="Proteomes" id="UP000031523">
    <property type="component" value="Chromosome"/>
</dbReference>
<evidence type="ECO:0000313" key="3">
    <source>
        <dbReference type="Proteomes" id="UP000031523"/>
    </source>
</evidence>
<dbReference type="EMBL" id="CP010519">
    <property type="protein sequence ID" value="AJE83707.1"/>
    <property type="molecule type" value="Genomic_DNA"/>
</dbReference>
<proteinExistence type="predicted"/>